<accession>A0A834Y116</accession>
<keyword evidence="3" id="KW-0949">S-adenosyl-L-methionine</keyword>
<sequence length="160" mass="18590">MLLPYINVVMGFDAMRNGPQQYSQMTTFKDKFEMTWIFLVPYLIININHDEIDKTIIEAYTKSIAHAPAESKELSLAYANRLAVLFRARLYEDCLFDIERLLKAGHPNKLKTKLFLRQSLCFKALKPNSELEPSISMANAIQWLPFLKKYNSTSPKIIKR</sequence>
<evidence type="ECO:0000256" key="1">
    <source>
        <dbReference type="ARBA" id="ARBA00022603"/>
    </source>
</evidence>
<dbReference type="GO" id="GO:0005634">
    <property type="term" value="C:nucleus"/>
    <property type="evidence" value="ECO:0007669"/>
    <property type="project" value="TreeGrafter"/>
</dbReference>
<dbReference type="GO" id="GO:0005737">
    <property type="term" value="C:cytoplasm"/>
    <property type="evidence" value="ECO:0007669"/>
    <property type="project" value="TreeGrafter"/>
</dbReference>
<keyword evidence="1" id="KW-0489">Methyltransferase</keyword>
<dbReference type="EMBL" id="JACMRX010000002">
    <property type="protein sequence ID" value="KAF7995124.1"/>
    <property type="molecule type" value="Genomic_DNA"/>
</dbReference>
<dbReference type="GO" id="GO:0042826">
    <property type="term" value="F:histone deacetylase binding"/>
    <property type="evidence" value="ECO:0007669"/>
    <property type="project" value="TreeGrafter"/>
</dbReference>
<keyword evidence="5" id="KW-1185">Reference proteome</keyword>
<comment type="caution">
    <text evidence="4">The sequence shown here is derived from an EMBL/GenBank/DDBJ whole genome shotgun (WGS) entry which is preliminary data.</text>
</comment>
<dbReference type="InterPro" id="IPR011990">
    <property type="entry name" value="TPR-like_helical_dom_sf"/>
</dbReference>
<dbReference type="AlphaFoldDB" id="A0A834Y116"/>
<keyword evidence="2" id="KW-0808">Transferase</keyword>
<organism evidence="4 5">
    <name type="scientific">Aphidius gifuensis</name>
    <name type="common">Parasitoid wasp</name>
    <dbReference type="NCBI Taxonomy" id="684658"/>
    <lineage>
        <taxon>Eukaryota</taxon>
        <taxon>Metazoa</taxon>
        <taxon>Ecdysozoa</taxon>
        <taxon>Arthropoda</taxon>
        <taxon>Hexapoda</taxon>
        <taxon>Insecta</taxon>
        <taxon>Pterygota</taxon>
        <taxon>Neoptera</taxon>
        <taxon>Endopterygota</taxon>
        <taxon>Hymenoptera</taxon>
        <taxon>Apocrita</taxon>
        <taxon>Ichneumonoidea</taxon>
        <taxon>Braconidae</taxon>
        <taxon>Aphidiinae</taxon>
        <taxon>Aphidius</taxon>
    </lineage>
</organism>
<dbReference type="Proteomes" id="UP000639338">
    <property type="component" value="Unassembled WGS sequence"/>
</dbReference>
<reference evidence="4 5" key="1">
    <citation type="submission" date="2020-08" db="EMBL/GenBank/DDBJ databases">
        <title>Aphidius gifuensis genome sequencing and assembly.</title>
        <authorList>
            <person name="Du Z."/>
        </authorList>
    </citation>
    <scope>NUCLEOTIDE SEQUENCE [LARGE SCALE GENOMIC DNA]</scope>
    <source>
        <strain evidence="4">YNYX2018</strain>
        <tissue evidence="4">Adults</tissue>
    </source>
</reference>
<proteinExistence type="predicted"/>
<evidence type="ECO:0000256" key="2">
    <source>
        <dbReference type="ARBA" id="ARBA00022679"/>
    </source>
</evidence>
<dbReference type="InterPro" id="IPR052097">
    <property type="entry name" value="SET-MYND_domain_protein"/>
</dbReference>
<name>A0A834Y116_APHGI</name>
<dbReference type="Gene3D" id="1.25.40.10">
    <property type="entry name" value="Tetratricopeptide repeat domain"/>
    <property type="match status" value="1"/>
</dbReference>
<evidence type="ECO:0000256" key="3">
    <source>
        <dbReference type="ARBA" id="ARBA00022691"/>
    </source>
</evidence>
<gene>
    <name evidence="4" type="ORF">HCN44_004596</name>
</gene>
<dbReference type="GO" id="GO:0008168">
    <property type="term" value="F:methyltransferase activity"/>
    <property type="evidence" value="ECO:0007669"/>
    <property type="project" value="UniProtKB-KW"/>
</dbReference>
<protein>
    <submittedName>
        <fullName evidence="4">Uncharacterized protein</fullName>
    </submittedName>
</protein>
<evidence type="ECO:0000313" key="5">
    <source>
        <dbReference type="Proteomes" id="UP000639338"/>
    </source>
</evidence>
<dbReference type="PANTHER" id="PTHR46165">
    <property type="entry name" value="SET AND MYND DOMAIN-CONTAINING PROTEIN 4"/>
    <property type="match status" value="1"/>
</dbReference>
<dbReference type="GO" id="GO:0032259">
    <property type="term" value="P:methylation"/>
    <property type="evidence" value="ECO:0007669"/>
    <property type="project" value="UniProtKB-KW"/>
</dbReference>
<dbReference type="PANTHER" id="PTHR46165:SF2">
    <property type="entry name" value="SET AND MYND DOMAIN-CONTAINING PROTEIN 4"/>
    <property type="match status" value="1"/>
</dbReference>
<evidence type="ECO:0000313" key="4">
    <source>
        <dbReference type="EMBL" id="KAF7995124.1"/>
    </source>
</evidence>
<dbReference type="OrthoDB" id="7770870at2759"/>